<dbReference type="SUPFAM" id="SSF53098">
    <property type="entry name" value="Ribonuclease H-like"/>
    <property type="match status" value="1"/>
</dbReference>
<dbReference type="AlphaFoldDB" id="A0A3B0WJ17"/>
<reference evidence="2" key="1">
    <citation type="submission" date="2018-06" db="EMBL/GenBank/DDBJ databases">
        <authorList>
            <person name="Zhirakovskaya E."/>
        </authorList>
    </citation>
    <scope>NUCLEOTIDE SEQUENCE</scope>
</reference>
<dbReference type="InterPro" id="IPR044876">
    <property type="entry name" value="HRDC_dom_sf"/>
</dbReference>
<dbReference type="Pfam" id="PF01612">
    <property type="entry name" value="DNA_pol_A_exo1"/>
    <property type="match status" value="1"/>
</dbReference>
<dbReference type="GO" id="GO:0006139">
    <property type="term" value="P:nucleobase-containing compound metabolic process"/>
    <property type="evidence" value="ECO:0007669"/>
    <property type="project" value="InterPro"/>
</dbReference>
<protein>
    <recommendedName>
        <fullName evidence="1">HRDC domain-containing protein</fullName>
    </recommendedName>
</protein>
<dbReference type="SMART" id="SM00341">
    <property type="entry name" value="HRDC"/>
    <property type="match status" value="2"/>
</dbReference>
<proteinExistence type="predicted"/>
<dbReference type="GO" id="GO:0000166">
    <property type="term" value="F:nucleotide binding"/>
    <property type="evidence" value="ECO:0007669"/>
    <property type="project" value="InterPro"/>
</dbReference>
<dbReference type="PANTHER" id="PTHR47649">
    <property type="entry name" value="RIBONUCLEASE D"/>
    <property type="match status" value="1"/>
</dbReference>
<dbReference type="Pfam" id="PF00570">
    <property type="entry name" value="HRDC"/>
    <property type="match status" value="2"/>
</dbReference>
<dbReference type="GO" id="GO:0003676">
    <property type="term" value="F:nucleic acid binding"/>
    <property type="evidence" value="ECO:0007669"/>
    <property type="project" value="InterPro"/>
</dbReference>
<evidence type="ECO:0000313" key="2">
    <source>
        <dbReference type="EMBL" id="VAW43554.1"/>
    </source>
</evidence>
<accession>A0A3B0WJ17</accession>
<organism evidence="2">
    <name type="scientific">hydrothermal vent metagenome</name>
    <dbReference type="NCBI Taxonomy" id="652676"/>
    <lineage>
        <taxon>unclassified sequences</taxon>
        <taxon>metagenomes</taxon>
        <taxon>ecological metagenomes</taxon>
    </lineage>
</organism>
<dbReference type="InterPro" id="IPR036397">
    <property type="entry name" value="RNaseH_sf"/>
</dbReference>
<gene>
    <name evidence="2" type="ORF">MNBD_CHLOROFLEXI01-3025</name>
</gene>
<dbReference type="SMART" id="SM00474">
    <property type="entry name" value="35EXOc"/>
    <property type="match status" value="1"/>
</dbReference>
<name>A0A3B0WJ17_9ZZZZ</name>
<dbReference type="InterPro" id="IPR051086">
    <property type="entry name" value="RNase_D-like"/>
</dbReference>
<dbReference type="InterPro" id="IPR010997">
    <property type="entry name" value="HRDC-like_sf"/>
</dbReference>
<evidence type="ECO:0000259" key="1">
    <source>
        <dbReference type="PROSITE" id="PS50967"/>
    </source>
</evidence>
<feature type="domain" description="HRDC" evidence="1">
    <location>
        <begin position="302"/>
        <end position="373"/>
    </location>
</feature>
<dbReference type="InterPro" id="IPR002562">
    <property type="entry name" value="3'-5'_exonuclease_dom"/>
</dbReference>
<dbReference type="SUPFAM" id="SSF47819">
    <property type="entry name" value="HRDC-like"/>
    <property type="match status" value="2"/>
</dbReference>
<dbReference type="Gene3D" id="1.10.150.80">
    <property type="entry name" value="HRDC domain"/>
    <property type="match status" value="2"/>
</dbReference>
<feature type="domain" description="HRDC" evidence="1">
    <location>
        <begin position="213"/>
        <end position="293"/>
    </location>
</feature>
<dbReference type="Gene3D" id="3.30.420.10">
    <property type="entry name" value="Ribonuclease H-like superfamily/Ribonuclease H"/>
    <property type="match status" value="1"/>
</dbReference>
<sequence length="373" mass="43048">MKLPPHTLITTQSDWHLCLQKLQAESRIAIDLEANSMYAYREEVCLIQISIPSQDYIVDPLGVPDLSGLGDIVQDAQVEKVFHAAEYDLTLLKRQFDWQLNNLFDTMWAARILGYQRYGLANMLEMVFNVKLNKRYQKSNWCKRPLSPEQLTYAQHDTHHLLQLRDQLAQELIAENRLEEALETFAQQTQIKLSDNQFTPDDFWSIKGAFDLERQQQAVLKALATYRNQEARQRNQPLFKIFHDKTLIELAQTTPSSISALRDVYGMSAGQTRRYGRQLLNIIREGLSAPQPPFPKRTKRPPEAVMNRYDKLHTWRKQTASKRGVESDVIISRAALWAIALKNPQSKAELGQIDEVGAWHCKTYAQSILSVLR</sequence>
<dbReference type="PANTHER" id="PTHR47649:SF1">
    <property type="entry name" value="RIBONUCLEASE D"/>
    <property type="match status" value="1"/>
</dbReference>
<dbReference type="CDD" id="cd06142">
    <property type="entry name" value="RNaseD_exo"/>
    <property type="match status" value="1"/>
</dbReference>
<dbReference type="EMBL" id="UOEU01001110">
    <property type="protein sequence ID" value="VAW43554.1"/>
    <property type="molecule type" value="Genomic_DNA"/>
</dbReference>
<dbReference type="GO" id="GO:0008408">
    <property type="term" value="F:3'-5' exonuclease activity"/>
    <property type="evidence" value="ECO:0007669"/>
    <property type="project" value="InterPro"/>
</dbReference>
<dbReference type="InterPro" id="IPR002121">
    <property type="entry name" value="HRDC_dom"/>
</dbReference>
<dbReference type="PROSITE" id="PS50967">
    <property type="entry name" value="HRDC"/>
    <property type="match status" value="2"/>
</dbReference>
<dbReference type="InterPro" id="IPR012337">
    <property type="entry name" value="RNaseH-like_sf"/>
</dbReference>